<comment type="subcellular location">
    <subcellularLocation>
        <location evidence="1">Membrane</location>
        <topology evidence="1">Multi-pass membrane protein</topology>
    </subcellularLocation>
</comment>
<protein>
    <submittedName>
        <fullName evidence="6">Formate/nitrite transporter family protein</fullName>
    </submittedName>
</protein>
<feature type="transmembrane region" description="Helical" evidence="5">
    <location>
        <begin position="248"/>
        <end position="270"/>
    </location>
</feature>
<dbReference type="PANTHER" id="PTHR30520:SF2">
    <property type="entry name" value="INNER MEMBRANE PROTEIN YFDC"/>
    <property type="match status" value="1"/>
</dbReference>
<sequence>MDSDTPALRETIDRSRSGAPAAGAAIRDRFSSDEIFQRIVASADEEIDSSTRELFFSGLAAGFAITLTFLGHAVGSALFPTNSFLSAVLYPLGFLYIIMGRYQLYTENTLPPVALVLTRLTSVPMLFRVWLIVLAGNAIGAGLGAFALANSHVLSPAAMRAGAEFTRHGISLGWWDVFLKALFAGWLVAGVVWLDHAARDTVSRFLLIYIVFYMIAGAELYHVITAVCEAFYFVLVSGAGLFTVFYEFWLPVLLGNTIGGVVLVALVNYAQTTERRFPDRDRQLLKLSWSDWLFGQRTIRPEVSSFVEDNDADSND</sequence>
<evidence type="ECO:0000256" key="2">
    <source>
        <dbReference type="ARBA" id="ARBA00022692"/>
    </source>
</evidence>
<dbReference type="InterPro" id="IPR000292">
    <property type="entry name" value="For/NO2_transpt"/>
</dbReference>
<dbReference type="Pfam" id="PF01226">
    <property type="entry name" value="Form_Nir_trans"/>
    <property type="match status" value="1"/>
</dbReference>
<feature type="transmembrane region" description="Helical" evidence="5">
    <location>
        <begin position="206"/>
        <end position="236"/>
    </location>
</feature>
<keyword evidence="2 5" id="KW-0812">Transmembrane</keyword>
<feature type="transmembrane region" description="Helical" evidence="5">
    <location>
        <begin position="125"/>
        <end position="149"/>
    </location>
</feature>
<name>A0A8U0A997_9EURY</name>
<accession>A0A8U0A997</accession>
<dbReference type="AlphaFoldDB" id="A0A8U0A997"/>
<geneLocation type="plasmid" evidence="6 7">
    <name>unnamed1</name>
</geneLocation>
<keyword evidence="3 5" id="KW-1133">Transmembrane helix</keyword>
<dbReference type="GO" id="GO:0005886">
    <property type="term" value="C:plasma membrane"/>
    <property type="evidence" value="ECO:0007669"/>
    <property type="project" value="TreeGrafter"/>
</dbReference>
<gene>
    <name evidence="6" type="ORF">MW046_13810</name>
</gene>
<evidence type="ECO:0000256" key="3">
    <source>
        <dbReference type="ARBA" id="ARBA00022989"/>
    </source>
</evidence>
<dbReference type="Gene3D" id="1.20.1080.10">
    <property type="entry name" value="Glycerol uptake facilitator protein"/>
    <property type="match status" value="1"/>
</dbReference>
<evidence type="ECO:0000313" key="7">
    <source>
        <dbReference type="Proteomes" id="UP000831768"/>
    </source>
</evidence>
<feature type="transmembrane region" description="Helical" evidence="5">
    <location>
        <begin position="177"/>
        <end position="194"/>
    </location>
</feature>
<keyword evidence="4 5" id="KW-0472">Membrane</keyword>
<dbReference type="KEGG" id="haad:MW046_13810"/>
<evidence type="ECO:0000256" key="5">
    <source>
        <dbReference type="SAM" id="Phobius"/>
    </source>
</evidence>
<proteinExistence type="predicted"/>
<keyword evidence="7" id="KW-1185">Reference proteome</keyword>
<evidence type="ECO:0000256" key="1">
    <source>
        <dbReference type="ARBA" id="ARBA00004141"/>
    </source>
</evidence>
<feature type="transmembrane region" description="Helical" evidence="5">
    <location>
        <begin position="84"/>
        <end position="104"/>
    </location>
</feature>
<organism evidence="6 7">
    <name type="scientific">Halocatena salina</name>
    <dbReference type="NCBI Taxonomy" id="2934340"/>
    <lineage>
        <taxon>Archaea</taxon>
        <taxon>Methanobacteriati</taxon>
        <taxon>Methanobacteriota</taxon>
        <taxon>Stenosarchaea group</taxon>
        <taxon>Halobacteria</taxon>
        <taxon>Halobacteriales</taxon>
        <taxon>Natronomonadaceae</taxon>
        <taxon>Halocatena</taxon>
    </lineage>
</organism>
<evidence type="ECO:0000256" key="4">
    <source>
        <dbReference type="ARBA" id="ARBA00023136"/>
    </source>
</evidence>
<dbReference type="InterPro" id="IPR023271">
    <property type="entry name" value="Aquaporin-like"/>
</dbReference>
<keyword evidence="6" id="KW-0614">Plasmid</keyword>
<evidence type="ECO:0000313" key="6">
    <source>
        <dbReference type="EMBL" id="UPM44573.1"/>
    </source>
</evidence>
<dbReference type="GO" id="GO:0015499">
    <property type="term" value="F:formate transmembrane transporter activity"/>
    <property type="evidence" value="ECO:0007669"/>
    <property type="project" value="TreeGrafter"/>
</dbReference>
<reference evidence="6" key="1">
    <citation type="submission" date="2022-04" db="EMBL/GenBank/DDBJ databases">
        <title>Halocatena sp. nov., isolated from a salt lake.</title>
        <authorList>
            <person name="Cui H.-L."/>
        </authorList>
    </citation>
    <scope>NUCLEOTIDE SEQUENCE</scope>
    <source>
        <strain evidence="6">AD-1</strain>
        <plasmid evidence="6">unnamed1</plasmid>
    </source>
</reference>
<dbReference type="EMBL" id="CP096020">
    <property type="protein sequence ID" value="UPM44573.1"/>
    <property type="molecule type" value="Genomic_DNA"/>
</dbReference>
<dbReference type="PANTHER" id="PTHR30520">
    <property type="entry name" value="FORMATE TRANSPORTER-RELATED"/>
    <property type="match status" value="1"/>
</dbReference>
<feature type="transmembrane region" description="Helical" evidence="5">
    <location>
        <begin position="54"/>
        <end position="78"/>
    </location>
</feature>
<dbReference type="Proteomes" id="UP000831768">
    <property type="component" value="Plasmid unnamed1"/>
</dbReference>